<sequence>LSVSTYLPVFSWSEIAVSTYGMVWKARDSDNGHVEALKIMRVPNGRGSEGGLPIDTAHEVALLRQLEDLEYPNVVHGMSTVSLLRCLTEFISFLEAKRLSSWVKSLFSLDWIATSRYGLKIYIYSALNPQNLFL</sequence>
<reference evidence="1" key="1">
    <citation type="submission" date="2025-08" db="UniProtKB">
        <authorList>
            <consortium name="Ensembl"/>
        </authorList>
    </citation>
    <scope>IDENTIFICATION</scope>
</reference>
<proteinExistence type="predicted"/>
<protein>
    <recommendedName>
        <fullName evidence="3">Protein kinase domain-containing protein</fullName>
    </recommendedName>
</protein>
<evidence type="ECO:0000313" key="2">
    <source>
        <dbReference type="Proteomes" id="UP000694415"/>
    </source>
</evidence>
<name>A0A8C6GG24_MUSSI</name>
<evidence type="ECO:0000313" key="1">
    <source>
        <dbReference type="Ensembl" id="ENSMSIP00000005110.1"/>
    </source>
</evidence>
<organism evidence="1 2">
    <name type="scientific">Mus spicilegus</name>
    <name type="common">Mound-building mouse</name>
    <dbReference type="NCBI Taxonomy" id="10103"/>
    <lineage>
        <taxon>Eukaryota</taxon>
        <taxon>Metazoa</taxon>
        <taxon>Chordata</taxon>
        <taxon>Craniata</taxon>
        <taxon>Vertebrata</taxon>
        <taxon>Euteleostomi</taxon>
        <taxon>Mammalia</taxon>
        <taxon>Eutheria</taxon>
        <taxon>Euarchontoglires</taxon>
        <taxon>Glires</taxon>
        <taxon>Rodentia</taxon>
        <taxon>Myomorpha</taxon>
        <taxon>Muroidea</taxon>
        <taxon>Muridae</taxon>
        <taxon>Murinae</taxon>
        <taxon>Mus</taxon>
        <taxon>Mus</taxon>
    </lineage>
</organism>
<dbReference type="Proteomes" id="UP000694415">
    <property type="component" value="Unplaced"/>
</dbReference>
<reference evidence="1" key="2">
    <citation type="submission" date="2025-09" db="UniProtKB">
        <authorList>
            <consortium name="Ensembl"/>
        </authorList>
    </citation>
    <scope>IDENTIFICATION</scope>
</reference>
<dbReference type="InterPro" id="IPR011009">
    <property type="entry name" value="Kinase-like_dom_sf"/>
</dbReference>
<keyword evidence="2" id="KW-1185">Reference proteome</keyword>
<dbReference type="Gene3D" id="3.30.200.20">
    <property type="entry name" value="Phosphorylase Kinase, domain 1"/>
    <property type="match status" value="1"/>
</dbReference>
<accession>A0A8C6GG24</accession>
<dbReference type="AlphaFoldDB" id="A0A8C6GG24"/>
<dbReference type="Ensembl" id="ENSMSIT00000006478.1">
    <property type="protein sequence ID" value="ENSMSIP00000005110.1"/>
    <property type="gene ID" value="ENSMSIG00000004654.1"/>
</dbReference>
<dbReference type="SUPFAM" id="SSF56112">
    <property type="entry name" value="Protein kinase-like (PK-like)"/>
    <property type="match status" value="1"/>
</dbReference>
<evidence type="ECO:0008006" key="3">
    <source>
        <dbReference type="Google" id="ProtNLM"/>
    </source>
</evidence>